<evidence type="ECO:0000313" key="1">
    <source>
        <dbReference type="EMBL" id="NTC29411.1"/>
    </source>
</evidence>
<protein>
    <submittedName>
        <fullName evidence="1">Uncharacterized protein</fullName>
    </submittedName>
</protein>
<dbReference type="EMBL" id="CP049217">
    <property type="protein sequence ID" value="QTG15123.1"/>
    <property type="molecule type" value="Genomic_DNA"/>
</dbReference>
<name>A0A1B9TRU3_AGRTU</name>
<dbReference type="Proteomes" id="UP000663946">
    <property type="component" value="Chromosome 2"/>
</dbReference>
<dbReference type="EMBL" id="LXKT01000027">
    <property type="protein sequence ID" value="OCJ33594.1"/>
    <property type="molecule type" value="Genomic_DNA"/>
</dbReference>
<reference evidence="2 4" key="1">
    <citation type="journal article" date="2016" name="PeerJ">
        <title>Gall-ID: tools for genotyping gall-causing phytopathogenic bacteria.</title>
        <authorList>
            <person name="Davis E.W.II."/>
            <person name="Weisberg A.J."/>
            <person name="Tabima J.F."/>
            <person name="Grunwald N.J."/>
            <person name="Chang J.H."/>
        </authorList>
    </citation>
    <scope>NUCLEOTIDE SEQUENCE [LARGE SCALE GENOMIC DNA]</scope>
    <source>
        <strain evidence="2 4">N2/73</strain>
    </source>
</reference>
<evidence type="ECO:0000313" key="4">
    <source>
        <dbReference type="Proteomes" id="UP000093451"/>
    </source>
</evidence>
<proteinExistence type="predicted"/>
<evidence type="ECO:0000313" key="5">
    <source>
        <dbReference type="Proteomes" id="UP000702952"/>
    </source>
</evidence>
<dbReference type="EMBL" id="JAAMAY010000026">
    <property type="protein sequence ID" value="NTC29411.1"/>
    <property type="molecule type" value="Genomic_DNA"/>
</dbReference>
<organism evidence="1 5">
    <name type="scientific">Agrobacterium tumefaciens</name>
    <dbReference type="NCBI Taxonomy" id="358"/>
    <lineage>
        <taxon>Bacteria</taxon>
        <taxon>Pseudomonadati</taxon>
        <taxon>Pseudomonadota</taxon>
        <taxon>Alphaproteobacteria</taxon>
        <taxon>Hyphomicrobiales</taxon>
        <taxon>Rhizobiaceae</taxon>
        <taxon>Rhizobium/Agrobacterium group</taxon>
        <taxon>Agrobacterium</taxon>
        <taxon>Agrobacterium tumefaciens complex</taxon>
    </lineage>
</organism>
<evidence type="ECO:0000313" key="2">
    <source>
        <dbReference type="EMBL" id="OCJ33594.1"/>
    </source>
</evidence>
<dbReference type="Proteomes" id="UP000702952">
    <property type="component" value="Unassembled WGS sequence"/>
</dbReference>
<dbReference type="GeneID" id="92773497"/>
<gene>
    <name evidence="2" type="ORF">A6U91_19420</name>
    <name evidence="1" type="ORF">G6M46_14825</name>
    <name evidence="3" type="ORF">G6M86_17760</name>
</gene>
<sequence length="77" mass="8841">MAFHILIEVKVRLDDGPYMMLVTGKQMSGTEFPENCPRRKIRGRKLAKPRNQAGIGAFEWRTIGFTAAATKVRKRRH</sequence>
<reference evidence="1" key="2">
    <citation type="journal article" date="2020" name="Science">
        <title>Unexpected conservation and global transmission of agrobacterial virulence plasmids.</title>
        <authorList>
            <person name="Weisberg A.J."/>
            <person name="Davis E.W. 2nd"/>
            <person name="Tabima J."/>
            <person name="Belcher M.S."/>
            <person name="Miller M."/>
            <person name="Kuo C.H."/>
            <person name="Loper J.E."/>
            <person name="Grunwald N.J."/>
            <person name="Putnam M.L."/>
            <person name="Chang J.H."/>
        </authorList>
    </citation>
    <scope>NUCLEOTIDE SEQUENCE</scope>
    <source>
        <strain evidence="1">17-1853-1a</strain>
    </source>
</reference>
<reference evidence="3" key="3">
    <citation type="submission" date="2020-02" db="EMBL/GenBank/DDBJ databases">
        <title>Unexpected conservation and global transmission of agrobacterial virulence plasmids.</title>
        <authorList>
            <person name="Weisberg A.J."/>
            <person name="Davis E.W. II"/>
            <person name="Tabima J.R."/>
            <person name="Belcher M.S."/>
            <person name="Miller M."/>
            <person name="Kuo C.-H."/>
            <person name="Loper J.E."/>
            <person name="Grunwald N.J."/>
            <person name="Putnam M.L."/>
            <person name="Chang J.H."/>
        </authorList>
    </citation>
    <scope>NUCLEOTIDE SEQUENCE</scope>
    <source>
        <strain evidence="3">Q15/94</strain>
    </source>
</reference>
<dbReference type="AlphaFoldDB" id="A0A1B9TRU3"/>
<evidence type="ECO:0000313" key="3">
    <source>
        <dbReference type="EMBL" id="QTG15123.1"/>
    </source>
</evidence>
<dbReference type="Proteomes" id="UP000093451">
    <property type="component" value="Unassembled WGS sequence"/>
</dbReference>
<accession>A0A1B9TRU3</accession>
<dbReference type="RefSeq" id="WP_004432079.1">
    <property type="nucleotide sequence ID" value="NC_015508.1"/>
</dbReference>